<feature type="non-terminal residue" evidence="2">
    <location>
        <position position="1"/>
    </location>
</feature>
<dbReference type="EMBL" id="WUEP01000118">
    <property type="protein sequence ID" value="NEH96127.1"/>
    <property type="molecule type" value="Genomic_DNA"/>
</dbReference>
<dbReference type="Pfam" id="PF01676">
    <property type="entry name" value="Metalloenzyme"/>
    <property type="match status" value="1"/>
</dbReference>
<proteinExistence type="predicted"/>
<accession>A0A6N9ZRI2</accession>
<sequence>KKTKQPAQNPDGSFKAKTAHTLNPVPLILYDNVSGDKLGLKALEGAGLSNIAATVANLIGFDKHAAWDASLLDVR</sequence>
<gene>
    <name evidence="2" type="ORF">GR206_35115</name>
</gene>
<protein>
    <submittedName>
        <fullName evidence="2">2,3-bisphosphoglycerate-independent phosphoglycerate mutase</fullName>
    </submittedName>
</protein>
<evidence type="ECO:0000313" key="2">
    <source>
        <dbReference type="EMBL" id="NEH96127.1"/>
    </source>
</evidence>
<dbReference type="GO" id="GO:0046872">
    <property type="term" value="F:metal ion binding"/>
    <property type="evidence" value="ECO:0007669"/>
    <property type="project" value="InterPro"/>
</dbReference>
<dbReference type="InterPro" id="IPR006124">
    <property type="entry name" value="Metalloenzyme"/>
</dbReference>
<name>A0A6N9ZRI2_9HYPH</name>
<dbReference type="GO" id="GO:0003824">
    <property type="term" value="F:catalytic activity"/>
    <property type="evidence" value="ECO:0007669"/>
    <property type="project" value="InterPro"/>
</dbReference>
<dbReference type="RefSeq" id="WP_210256117.1">
    <property type="nucleotide sequence ID" value="NZ_WUEP01000118.1"/>
</dbReference>
<feature type="domain" description="Metalloenzyme" evidence="1">
    <location>
        <begin position="17"/>
        <end position="63"/>
    </location>
</feature>
<dbReference type="AlphaFoldDB" id="A0A6N9ZRI2"/>
<dbReference type="SUPFAM" id="SSF53649">
    <property type="entry name" value="Alkaline phosphatase-like"/>
    <property type="match status" value="1"/>
</dbReference>
<reference evidence="2 3" key="1">
    <citation type="submission" date="2019-12" db="EMBL/GenBank/DDBJ databases">
        <title>Rhizobium genotypes associated with high levels of biological nitrogen fixation by grain legumes in a temperate-maritime cropping system.</title>
        <authorList>
            <person name="Maluk M."/>
            <person name="Francesc Ferrando Molina F."/>
            <person name="Lopez Del Egido L."/>
            <person name="Lafos M."/>
            <person name="Langarica-Fuentes A."/>
            <person name="Gebre Yohannes G."/>
            <person name="Young M.W."/>
            <person name="Martin P."/>
            <person name="Gantlett R."/>
            <person name="Kenicer G."/>
            <person name="Hawes C."/>
            <person name="Begg G.S."/>
            <person name="Quilliam R.S."/>
            <person name="Squire G.R."/>
            <person name="Poole P.S."/>
            <person name="Young P.W."/>
            <person name="Iannetta P.M."/>
            <person name="James E.K."/>
        </authorList>
    </citation>
    <scope>NUCLEOTIDE SEQUENCE [LARGE SCALE GENOMIC DNA]</scope>
    <source>
        <strain evidence="2 3">JHI2449</strain>
    </source>
</reference>
<dbReference type="InterPro" id="IPR017850">
    <property type="entry name" value="Alkaline_phosphatase_core_sf"/>
</dbReference>
<evidence type="ECO:0000259" key="1">
    <source>
        <dbReference type="Pfam" id="PF01676"/>
    </source>
</evidence>
<organism evidence="2 3">
    <name type="scientific">Rhizobium laguerreae</name>
    <dbReference type="NCBI Taxonomy" id="1076926"/>
    <lineage>
        <taxon>Bacteria</taxon>
        <taxon>Pseudomonadati</taxon>
        <taxon>Pseudomonadota</taxon>
        <taxon>Alphaproteobacteria</taxon>
        <taxon>Hyphomicrobiales</taxon>
        <taxon>Rhizobiaceae</taxon>
        <taxon>Rhizobium/Agrobacterium group</taxon>
        <taxon>Rhizobium</taxon>
    </lineage>
</organism>
<dbReference type="Gene3D" id="3.40.720.10">
    <property type="entry name" value="Alkaline Phosphatase, subunit A"/>
    <property type="match status" value="1"/>
</dbReference>
<comment type="caution">
    <text evidence="2">The sequence shown here is derived from an EMBL/GenBank/DDBJ whole genome shotgun (WGS) entry which is preliminary data.</text>
</comment>
<dbReference type="Proteomes" id="UP000468864">
    <property type="component" value="Unassembled WGS sequence"/>
</dbReference>
<evidence type="ECO:0000313" key="3">
    <source>
        <dbReference type="Proteomes" id="UP000468864"/>
    </source>
</evidence>